<gene>
    <name evidence="7" type="ORF">MBAV_000674</name>
</gene>
<protein>
    <submittedName>
        <fullName evidence="7">Protein containing DUF86</fullName>
    </submittedName>
</protein>
<dbReference type="GO" id="GO:0110001">
    <property type="term" value="C:toxin-antitoxin complex"/>
    <property type="evidence" value="ECO:0007669"/>
    <property type="project" value="InterPro"/>
</dbReference>
<comment type="caution">
    <text evidence="7">The sequence shown here is derived from an EMBL/GenBank/DDBJ whole genome shotgun (WGS) entry which is preliminary data.</text>
</comment>
<dbReference type="InterPro" id="IPR037038">
    <property type="entry name" value="HepT-like_sf"/>
</dbReference>
<accession>A0A0F3GZ62</accession>
<keyword evidence="1" id="KW-0597">Phosphoprotein</keyword>
<evidence type="ECO:0000313" key="8">
    <source>
        <dbReference type="Proteomes" id="UP000033423"/>
    </source>
</evidence>
<dbReference type="EMBL" id="LACI01000314">
    <property type="protein sequence ID" value="KJU87132.1"/>
    <property type="molecule type" value="Genomic_DNA"/>
</dbReference>
<evidence type="ECO:0000256" key="5">
    <source>
        <dbReference type="ARBA" id="ARBA00022801"/>
    </source>
</evidence>
<reference evidence="7 8" key="1">
    <citation type="submission" date="2015-02" db="EMBL/GenBank/DDBJ databases">
        <title>Single-cell genomics of uncultivated deep-branching MTB reveals a conserved set of magnetosome genes.</title>
        <authorList>
            <person name="Kolinko S."/>
            <person name="Richter M."/>
            <person name="Glockner F.O."/>
            <person name="Brachmann A."/>
            <person name="Schuler D."/>
        </authorList>
    </citation>
    <scope>NUCLEOTIDE SEQUENCE [LARGE SCALE GENOMIC DNA]</scope>
    <source>
        <strain evidence="7">TM-1</strain>
    </source>
</reference>
<dbReference type="InterPro" id="IPR051813">
    <property type="entry name" value="HepT_RNase_toxin"/>
</dbReference>
<organism evidence="7 8">
    <name type="scientific">Candidatus Magnetobacterium bavaricum</name>
    <dbReference type="NCBI Taxonomy" id="29290"/>
    <lineage>
        <taxon>Bacteria</taxon>
        <taxon>Pseudomonadati</taxon>
        <taxon>Nitrospirota</taxon>
        <taxon>Thermodesulfovibrionia</taxon>
        <taxon>Thermodesulfovibrionales</taxon>
        <taxon>Candidatus Magnetobacteriaceae</taxon>
        <taxon>Candidatus Magnetobacterium</taxon>
    </lineage>
</organism>
<dbReference type="PANTHER" id="PTHR34139">
    <property type="entry name" value="UPF0331 PROTEIN MJ0127"/>
    <property type="match status" value="1"/>
</dbReference>
<dbReference type="InterPro" id="IPR008201">
    <property type="entry name" value="HepT-like"/>
</dbReference>
<dbReference type="PANTHER" id="PTHR34139:SF1">
    <property type="entry name" value="RNASE MJ1380-RELATED"/>
    <property type="match status" value="1"/>
</dbReference>
<dbReference type="Proteomes" id="UP000033423">
    <property type="component" value="Unassembled WGS sequence"/>
</dbReference>
<keyword evidence="3" id="KW-0540">Nuclease</keyword>
<evidence type="ECO:0000256" key="2">
    <source>
        <dbReference type="ARBA" id="ARBA00022649"/>
    </source>
</evidence>
<evidence type="ECO:0000256" key="4">
    <source>
        <dbReference type="ARBA" id="ARBA00022741"/>
    </source>
</evidence>
<comment type="similarity">
    <text evidence="6">Belongs to the HepT RNase toxin family.</text>
</comment>
<evidence type="ECO:0000256" key="3">
    <source>
        <dbReference type="ARBA" id="ARBA00022722"/>
    </source>
</evidence>
<evidence type="ECO:0000256" key="6">
    <source>
        <dbReference type="ARBA" id="ARBA00024207"/>
    </source>
</evidence>
<evidence type="ECO:0000256" key="1">
    <source>
        <dbReference type="ARBA" id="ARBA00022553"/>
    </source>
</evidence>
<proteinExistence type="inferred from homology"/>
<evidence type="ECO:0000313" key="7">
    <source>
        <dbReference type="EMBL" id="KJU87132.1"/>
    </source>
</evidence>
<dbReference type="GO" id="GO:0000166">
    <property type="term" value="F:nucleotide binding"/>
    <property type="evidence" value="ECO:0007669"/>
    <property type="project" value="UniProtKB-KW"/>
</dbReference>
<dbReference type="GO" id="GO:0016787">
    <property type="term" value="F:hydrolase activity"/>
    <property type="evidence" value="ECO:0007669"/>
    <property type="project" value="UniProtKB-KW"/>
</dbReference>
<sequence length="114" mass="13368">MRDYTLYLKDIIESIGFIEQFVADMELEDFRKDIKTSDAVIKRFENIGEATKHIPKDIKARYPEIPWKDMAGMRDKLVHFYFGVKYELVWAAIKNKLPSIKPLLDKVLDELSAT</sequence>
<dbReference type="Gene3D" id="1.20.120.580">
    <property type="entry name" value="bsu32300-like"/>
    <property type="match status" value="1"/>
</dbReference>
<keyword evidence="5" id="KW-0378">Hydrolase</keyword>
<dbReference type="GO" id="GO:0004540">
    <property type="term" value="F:RNA nuclease activity"/>
    <property type="evidence" value="ECO:0007669"/>
    <property type="project" value="InterPro"/>
</dbReference>
<keyword evidence="8" id="KW-1185">Reference proteome</keyword>
<keyword evidence="4" id="KW-0547">Nucleotide-binding</keyword>
<name>A0A0F3GZ62_9BACT</name>
<dbReference type="AlphaFoldDB" id="A0A0F3GZ62"/>
<keyword evidence="2" id="KW-1277">Toxin-antitoxin system</keyword>
<dbReference type="Pfam" id="PF01934">
    <property type="entry name" value="HepT-like"/>
    <property type="match status" value="1"/>
</dbReference>